<name>A0AAU7X731_9HYPH</name>
<dbReference type="GO" id="GO:0007165">
    <property type="term" value="P:signal transduction"/>
    <property type="evidence" value="ECO:0007669"/>
    <property type="project" value="InterPro"/>
</dbReference>
<feature type="domain" description="CheW-like" evidence="1">
    <location>
        <begin position="19"/>
        <end position="163"/>
    </location>
</feature>
<organism evidence="2">
    <name type="scientific">Methyloraptor flagellatus</name>
    <dbReference type="NCBI Taxonomy" id="3162530"/>
    <lineage>
        <taxon>Bacteria</taxon>
        <taxon>Pseudomonadati</taxon>
        <taxon>Pseudomonadota</taxon>
        <taxon>Alphaproteobacteria</taxon>
        <taxon>Hyphomicrobiales</taxon>
        <taxon>Ancalomicrobiaceae</taxon>
        <taxon>Methyloraptor</taxon>
    </lineage>
</organism>
<dbReference type="PANTHER" id="PTHR22617">
    <property type="entry name" value="CHEMOTAXIS SENSOR HISTIDINE KINASE-RELATED"/>
    <property type="match status" value="1"/>
</dbReference>
<gene>
    <name evidence="2" type="ORF">ABS361_15950</name>
</gene>
<dbReference type="EMBL" id="CP158568">
    <property type="protein sequence ID" value="XBY43567.1"/>
    <property type="molecule type" value="Genomic_DNA"/>
</dbReference>
<evidence type="ECO:0000313" key="2">
    <source>
        <dbReference type="EMBL" id="XBY43567.1"/>
    </source>
</evidence>
<dbReference type="InterPro" id="IPR002545">
    <property type="entry name" value="CheW-lke_dom"/>
</dbReference>
<reference evidence="2" key="1">
    <citation type="submission" date="2024-06" db="EMBL/GenBank/DDBJ databases">
        <title>Methylostella associata gen. nov., sp. nov., a novel Ancalomicrobiaceae-affiliated facultatively methylotrophic bacteria that feed on methanotrophs of the genus Methylococcus.</title>
        <authorList>
            <person name="Saltykova V."/>
            <person name="Danilova O.V."/>
            <person name="Oshkin I.Y."/>
            <person name="Belova S.E."/>
            <person name="Pimenov N.V."/>
            <person name="Dedysh S.N."/>
        </authorList>
    </citation>
    <scope>NUCLEOTIDE SEQUENCE</scope>
    <source>
        <strain evidence="2">S20</strain>
    </source>
</reference>
<dbReference type="PROSITE" id="PS50851">
    <property type="entry name" value="CHEW"/>
    <property type="match status" value="1"/>
</dbReference>
<accession>A0AAU7X731</accession>
<sequence length="177" mass="19232">MTTNLALANTALAWGDEGEMEALTFDIAGETFALEATIVREILDLLPETAVPGARPFVGAVINFRGKVIPLADIRLAFGMEPKPPTIDSRIVVVEIDLDGTPTLVGLRTDKVNEVSTLRQANNEAPPRVGMRWPENLIHCLNKHGDAVVIFPDLQAIFRAGHRKPATEAEIIRHPAA</sequence>
<dbReference type="AlphaFoldDB" id="A0AAU7X731"/>
<dbReference type="KEGG" id="mflg:ABS361_15950"/>
<dbReference type="SMART" id="SM00260">
    <property type="entry name" value="CheW"/>
    <property type="match status" value="1"/>
</dbReference>
<dbReference type="InterPro" id="IPR039315">
    <property type="entry name" value="CheW"/>
</dbReference>
<dbReference type="Pfam" id="PF01584">
    <property type="entry name" value="CheW"/>
    <property type="match status" value="1"/>
</dbReference>
<evidence type="ECO:0000259" key="1">
    <source>
        <dbReference type="PROSITE" id="PS50851"/>
    </source>
</evidence>
<dbReference type="GO" id="GO:0005829">
    <property type="term" value="C:cytosol"/>
    <property type="evidence" value="ECO:0007669"/>
    <property type="project" value="TreeGrafter"/>
</dbReference>
<dbReference type="RefSeq" id="WP_407048667.1">
    <property type="nucleotide sequence ID" value="NZ_CP158568.1"/>
</dbReference>
<dbReference type="GO" id="GO:0006935">
    <property type="term" value="P:chemotaxis"/>
    <property type="evidence" value="ECO:0007669"/>
    <property type="project" value="InterPro"/>
</dbReference>
<protein>
    <submittedName>
        <fullName evidence="2">Chemotaxis protein CheW</fullName>
    </submittedName>
</protein>
<dbReference type="SUPFAM" id="SSF50341">
    <property type="entry name" value="CheW-like"/>
    <property type="match status" value="1"/>
</dbReference>
<dbReference type="Gene3D" id="2.40.50.180">
    <property type="entry name" value="CheA-289, Domain 4"/>
    <property type="match status" value="1"/>
</dbReference>
<dbReference type="Gene3D" id="2.30.30.40">
    <property type="entry name" value="SH3 Domains"/>
    <property type="match status" value="1"/>
</dbReference>
<dbReference type="InterPro" id="IPR036061">
    <property type="entry name" value="CheW-like_dom_sf"/>
</dbReference>
<proteinExistence type="predicted"/>
<dbReference type="PANTHER" id="PTHR22617:SF23">
    <property type="entry name" value="CHEMOTAXIS PROTEIN CHEW"/>
    <property type="match status" value="1"/>
</dbReference>